<dbReference type="InterPro" id="IPR034466">
    <property type="entry name" value="Methyltransferase_Class_B"/>
</dbReference>
<reference evidence="7" key="1">
    <citation type="journal article" date="2021" name="bioRxiv">
        <title>Unraveling nitrogen, sulfur and carbon metabolic pathways and microbial community transcriptional responses to substrate deprivation and toxicity stresses in a bioreactor mimicking anoxic brackish coastal sediment conditions.</title>
        <authorList>
            <person name="Martins P.D."/>
            <person name="Echeveste M.J."/>
            <person name="Arshad A."/>
            <person name="Kurth J."/>
            <person name="Ouboter H."/>
            <person name="Jetten M.S.M."/>
            <person name="Welte C.U."/>
        </authorList>
    </citation>
    <scope>NUCLEOTIDE SEQUENCE</scope>
    <source>
        <strain evidence="7">MAG_39</strain>
    </source>
</reference>
<evidence type="ECO:0000256" key="3">
    <source>
        <dbReference type="ARBA" id="ARBA00022723"/>
    </source>
</evidence>
<accession>A0A953SEQ9</accession>
<dbReference type="SFLD" id="SFLDG01082">
    <property type="entry name" value="B12-binding_domain_containing"/>
    <property type="match status" value="1"/>
</dbReference>
<feature type="domain" description="Radical SAM core" evidence="6">
    <location>
        <begin position="189"/>
        <end position="412"/>
    </location>
</feature>
<dbReference type="SUPFAM" id="SSF102114">
    <property type="entry name" value="Radical SAM enzymes"/>
    <property type="match status" value="1"/>
</dbReference>
<dbReference type="SFLD" id="SFLDS00029">
    <property type="entry name" value="Radical_SAM"/>
    <property type="match status" value="1"/>
</dbReference>
<dbReference type="InterPro" id="IPR023404">
    <property type="entry name" value="rSAM_horseshoe"/>
</dbReference>
<name>A0A953SEQ9_9BACT</name>
<reference evidence="7" key="2">
    <citation type="submission" date="2021-08" db="EMBL/GenBank/DDBJ databases">
        <authorList>
            <person name="Dalcin Martins P."/>
        </authorList>
    </citation>
    <scope>NUCLEOTIDE SEQUENCE</scope>
    <source>
        <strain evidence="7">MAG_39</strain>
    </source>
</reference>
<keyword evidence="3" id="KW-0479">Metal-binding</keyword>
<dbReference type="CDD" id="cd01335">
    <property type="entry name" value="Radical_SAM"/>
    <property type="match status" value="1"/>
</dbReference>
<dbReference type="PANTHER" id="PTHR43409">
    <property type="entry name" value="ANAEROBIC MAGNESIUM-PROTOPORPHYRIN IX MONOMETHYL ESTER CYCLASE-RELATED"/>
    <property type="match status" value="1"/>
</dbReference>
<dbReference type="SFLD" id="SFLDG01123">
    <property type="entry name" value="methyltransferase_(Class_B)"/>
    <property type="match status" value="1"/>
</dbReference>
<evidence type="ECO:0000256" key="2">
    <source>
        <dbReference type="ARBA" id="ARBA00022691"/>
    </source>
</evidence>
<dbReference type="AlphaFoldDB" id="A0A953SEQ9"/>
<evidence type="ECO:0000256" key="1">
    <source>
        <dbReference type="ARBA" id="ARBA00001966"/>
    </source>
</evidence>
<dbReference type="InterPro" id="IPR007197">
    <property type="entry name" value="rSAM"/>
</dbReference>
<dbReference type="NCBIfam" id="TIGR03471">
    <property type="entry name" value="HpnJ"/>
    <property type="match status" value="1"/>
</dbReference>
<dbReference type="SMART" id="SM00729">
    <property type="entry name" value="Elp3"/>
    <property type="match status" value="1"/>
</dbReference>
<keyword evidence="5" id="KW-0411">Iron-sulfur</keyword>
<dbReference type="GO" id="GO:0046872">
    <property type="term" value="F:metal ion binding"/>
    <property type="evidence" value="ECO:0007669"/>
    <property type="project" value="UniProtKB-KW"/>
</dbReference>
<evidence type="ECO:0000256" key="4">
    <source>
        <dbReference type="ARBA" id="ARBA00023004"/>
    </source>
</evidence>
<comment type="cofactor">
    <cofactor evidence="1">
        <name>[4Fe-4S] cluster</name>
        <dbReference type="ChEBI" id="CHEBI:49883"/>
    </cofactor>
</comment>
<keyword evidence="4" id="KW-0408">Iron</keyword>
<dbReference type="InterPro" id="IPR017834">
    <property type="entry name" value="Hopanoid_synth-assoc_rSAM_HpnJ"/>
</dbReference>
<dbReference type="SFLD" id="SFLDF00404">
    <property type="entry name" value="hopanetetrol_cyclitol_ether_sy"/>
    <property type="match status" value="1"/>
</dbReference>
<comment type="caution">
    <text evidence="7">The sequence shown here is derived from an EMBL/GenBank/DDBJ whole genome shotgun (WGS) entry which is preliminary data.</text>
</comment>
<proteinExistence type="predicted"/>
<dbReference type="EMBL" id="JAIOIV010000134">
    <property type="protein sequence ID" value="MBZ0158067.1"/>
    <property type="molecule type" value="Genomic_DNA"/>
</dbReference>
<dbReference type="PANTHER" id="PTHR43409:SF16">
    <property type="entry name" value="SLR0320 PROTEIN"/>
    <property type="match status" value="1"/>
</dbReference>
<evidence type="ECO:0000313" key="7">
    <source>
        <dbReference type="EMBL" id="MBZ0158067.1"/>
    </source>
</evidence>
<evidence type="ECO:0000256" key="5">
    <source>
        <dbReference type="ARBA" id="ARBA00023014"/>
    </source>
</evidence>
<sequence length="475" mass="54004">MRTLLLNPPSYGDFDGGAGARYQARREIRSFWYPTWLAYPAGLIPDSRLLDAPPEGLEVGEVVHQAKGYELIVLNTSTPTVENDIRIAELLKEHYPGITVGFVGPHTMVLPMETLERSRAVDFVATGEFDYAVTEIAQGVPFEKVDGIAFRRGGTIRRTPGRPPLEDLDALPFVTDVYARDLTIERYYNGYLKHPYVSFYTGRGCRARCTYCLWPQTISGHAYRVRSVENVCAEMARAKSLFPGVKEFFLDDDTFTDNPPRAVEIARRFKKLGITWSCNARANVAREVLRELKEGGLRLLTVGIESGNQKILNTIKKGTRIEQIRTFVKEAKETGILLHAAFILGLPGETPETIEETIRFALELDPYSIQVSLVAPYPGTELYAQGIQEGWIVREGEGLVREGIQDAAISYRGLSREDIFEAVERFYRRFYLRPRPVLRILGEMLRDRNEFVRRIREGREFFSFMAKRKEVIEAS</sequence>
<evidence type="ECO:0000259" key="6">
    <source>
        <dbReference type="PROSITE" id="PS51918"/>
    </source>
</evidence>
<gene>
    <name evidence="7" type="primary">hpnJ</name>
    <name evidence="7" type="ORF">K8I29_17860</name>
</gene>
<dbReference type="Gene3D" id="3.40.50.280">
    <property type="entry name" value="Cobalamin-binding domain"/>
    <property type="match status" value="1"/>
</dbReference>
<protein>
    <submittedName>
        <fullName evidence="7">Hopanoid biosynthesis associated radical SAM protein HpnJ</fullName>
    </submittedName>
</protein>
<dbReference type="GO" id="GO:0051539">
    <property type="term" value="F:4 iron, 4 sulfur cluster binding"/>
    <property type="evidence" value="ECO:0007669"/>
    <property type="project" value="UniProtKB-KW"/>
</dbReference>
<dbReference type="PROSITE" id="PS51918">
    <property type="entry name" value="RADICAL_SAM"/>
    <property type="match status" value="1"/>
</dbReference>
<dbReference type="Pfam" id="PF04055">
    <property type="entry name" value="Radical_SAM"/>
    <property type="match status" value="1"/>
</dbReference>
<dbReference type="InterPro" id="IPR006638">
    <property type="entry name" value="Elp3/MiaA/NifB-like_rSAM"/>
</dbReference>
<organism evidence="7 8">
    <name type="scientific">Candidatus Nitrobium versatile</name>
    <dbReference type="NCBI Taxonomy" id="2884831"/>
    <lineage>
        <taxon>Bacteria</taxon>
        <taxon>Pseudomonadati</taxon>
        <taxon>Nitrospirota</taxon>
        <taxon>Nitrospiria</taxon>
        <taxon>Nitrospirales</taxon>
        <taxon>Nitrospiraceae</taxon>
        <taxon>Candidatus Nitrobium</taxon>
    </lineage>
</organism>
<dbReference type="GO" id="GO:0003824">
    <property type="term" value="F:catalytic activity"/>
    <property type="evidence" value="ECO:0007669"/>
    <property type="project" value="InterPro"/>
</dbReference>
<dbReference type="Proteomes" id="UP000705867">
    <property type="component" value="Unassembled WGS sequence"/>
</dbReference>
<dbReference type="Gene3D" id="3.80.30.20">
    <property type="entry name" value="tm_1862 like domain"/>
    <property type="match status" value="1"/>
</dbReference>
<evidence type="ECO:0000313" key="8">
    <source>
        <dbReference type="Proteomes" id="UP000705867"/>
    </source>
</evidence>
<dbReference type="InterPro" id="IPR051198">
    <property type="entry name" value="BchE-like"/>
</dbReference>
<keyword evidence="2" id="KW-0949">S-adenosyl-L-methionine</keyword>
<dbReference type="GO" id="GO:0005829">
    <property type="term" value="C:cytosol"/>
    <property type="evidence" value="ECO:0007669"/>
    <property type="project" value="TreeGrafter"/>
</dbReference>
<dbReference type="InterPro" id="IPR058240">
    <property type="entry name" value="rSAM_sf"/>
</dbReference>